<evidence type="ECO:0000313" key="3">
    <source>
        <dbReference type="EMBL" id="CAL8148763.1"/>
    </source>
</evidence>
<keyword evidence="4" id="KW-1185">Reference proteome</keyword>
<dbReference type="InterPro" id="IPR001810">
    <property type="entry name" value="F-box_dom"/>
</dbReference>
<dbReference type="EMBL" id="CAXLJM020000176">
    <property type="protein sequence ID" value="CAL8148763.1"/>
    <property type="molecule type" value="Genomic_DNA"/>
</dbReference>
<protein>
    <recommendedName>
        <fullName evidence="2">F-box domain-containing protein</fullName>
    </recommendedName>
</protein>
<feature type="domain" description="F-box" evidence="2">
    <location>
        <begin position="43"/>
        <end position="72"/>
    </location>
</feature>
<evidence type="ECO:0000259" key="2">
    <source>
        <dbReference type="Pfam" id="PF00646"/>
    </source>
</evidence>
<organism evidence="3 4">
    <name type="scientific">Orchesella dallaii</name>
    <dbReference type="NCBI Taxonomy" id="48710"/>
    <lineage>
        <taxon>Eukaryota</taxon>
        <taxon>Metazoa</taxon>
        <taxon>Ecdysozoa</taxon>
        <taxon>Arthropoda</taxon>
        <taxon>Hexapoda</taxon>
        <taxon>Collembola</taxon>
        <taxon>Entomobryomorpha</taxon>
        <taxon>Entomobryoidea</taxon>
        <taxon>Orchesellidae</taxon>
        <taxon>Orchesellinae</taxon>
        <taxon>Orchesella</taxon>
    </lineage>
</organism>
<evidence type="ECO:0000256" key="1">
    <source>
        <dbReference type="SAM" id="MobiDB-lite"/>
    </source>
</evidence>
<comment type="caution">
    <text evidence="3">The sequence shown here is derived from an EMBL/GenBank/DDBJ whole genome shotgun (WGS) entry which is preliminary data.</text>
</comment>
<dbReference type="Pfam" id="PF00646">
    <property type="entry name" value="F-box"/>
    <property type="match status" value="1"/>
</dbReference>
<reference evidence="3 4" key="1">
    <citation type="submission" date="2024-08" db="EMBL/GenBank/DDBJ databases">
        <authorList>
            <person name="Cucini C."/>
            <person name="Frati F."/>
        </authorList>
    </citation>
    <scope>NUCLEOTIDE SEQUENCE [LARGE SCALE GENOMIC DNA]</scope>
</reference>
<feature type="region of interest" description="Disordered" evidence="1">
    <location>
        <begin position="1"/>
        <end position="23"/>
    </location>
</feature>
<evidence type="ECO:0000313" key="4">
    <source>
        <dbReference type="Proteomes" id="UP001642540"/>
    </source>
</evidence>
<proteinExistence type="predicted"/>
<accession>A0ABP1SAT0</accession>
<gene>
    <name evidence="3" type="ORF">ODALV1_LOCUS31525</name>
</gene>
<name>A0ABP1SAT0_9HEXA</name>
<sequence>MSLRAKKVATESPAEDNISKVNNDGETDAVGYHHFPAENNPQIWLNIFEKLGQEDKLTFSQASKEWHDWVALKRTDFLFPQVSIYLLRAILKSSAKLCRSVCRSWTQKLDSLREVYPTDIHSVIGTEYAEMYNFEFFDLAHVFNSSNQMQRFMADMSAHPGNPLPGGRIHFEYEVDESGDPLAPGEMYRLRTEYWTAVIMLLRKYGNYIQDATFVFDEDEEAFPGIEIVQHFRNCLLNIPNLRHITIYSIGTAQGDEMEEYLRLYPFPRLQKLEVADIHSVKFDLAETFLNHCCLPANIKRVSTWAWIIPRPVHTFFNLEILEARSDERLIEDLEGFRYLPRVPPLSALRVHANSDLNALRVFTALEAFADTITDFTVMSPLVNNAAEEMAGIQINLPKLESIWFADYQGSLDLLLQITSLKHLTIRNATMDREKWDGNAMQFYGFEERLEESNIWDLIPSLQTITVGHGENELFYER</sequence>
<dbReference type="Proteomes" id="UP001642540">
    <property type="component" value="Unassembled WGS sequence"/>
</dbReference>